<dbReference type="EMBL" id="JAGPXC010000009">
    <property type="protein sequence ID" value="KAH6647062.1"/>
    <property type="molecule type" value="Genomic_DNA"/>
</dbReference>
<dbReference type="Proteomes" id="UP000758603">
    <property type="component" value="Unassembled WGS sequence"/>
</dbReference>
<evidence type="ECO:0000313" key="3">
    <source>
        <dbReference type="Proteomes" id="UP000758603"/>
    </source>
</evidence>
<dbReference type="RefSeq" id="XP_045953576.1">
    <property type="nucleotide sequence ID" value="XM_046100789.1"/>
</dbReference>
<feature type="region of interest" description="Disordered" evidence="1">
    <location>
        <begin position="1"/>
        <end position="24"/>
    </location>
</feature>
<reference evidence="2" key="1">
    <citation type="journal article" date="2021" name="Nat. Commun.">
        <title>Genetic determinants of endophytism in the Arabidopsis root mycobiome.</title>
        <authorList>
            <person name="Mesny F."/>
            <person name="Miyauchi S."/>
            <person name="Thiergart T."/>
            <person name="Pickel B."/>
            <person name="Atanasova L."/>
            <person name="Karlsson M."/>
            <person name="Huettel B."/>
            <person name="Barry K.W."/>
            <person name="Haridas S."/>
            <person name="Chen C."/>
            <person name="Bauer D."/>
            <person name="Andreopoulos W."/>
            <person name="Pangilinan J."/>
            <person name="LaButti K."/>
            <person name="Riley R."/>
            <person name="Lipzen A."/>
            <person name="Clum A."/>
            <person name="Drula E."/>
            <person name="Henrissat B."/>
            <person name="Kohler A."/>
            <person name="Grigoriev I.V."/>
            <person name="Martin F.M."/>
            <person name="Hacquard S."/>
        </authorList>
    </citation>
    <scope>NUCLEOTIDE SEQUENCE</scope>
    <source>
        <strain evidence="2">MPI-SDFR-AT-0073</strain>
    </source>
</reference>
<comment type="caution">
    <text evidence="2">The sequence shown here is derived from an EMBL/GenBank/DDBJ whole genome shotgun (WGS) entry which is preliminary data.</text>
</comment>
<accession>A0A9P8UDB1</accession>
<keyword evidence="3" id="KW-1185">Reference proteome</keyword>
<sequence>MAVTSHDGRSCSGSQSTLCDSDHGGMVADDRQSYMATEPPVTPSRLGGRMTIRTAAAQHSSALVSSLPVVRMVTSDTKSTLDLPQPHRCLLPVCFISDNSSALRYDMVRNHVTMGKFKQDPSCQRDLVMLLGASGLRTGYTPLSTIFVAMLSDCQNPWQ</sequence>
<gene>
    <name evidence="2" type="ORF">BKA67DRAFT_540521</name>
</gene>
<dbReference type="GeneID" id="70129681"/>
<protein>
    <submittedName>
        <fullName evidence="2">Uncharacterized protein</fullName>
    </submittedName>
</protein>
<evidence type="ECO:0000313" key="2">
    <source>
        <dbReference type="EMBL" id="KAH6647062.1"/>
    </source>
</evidence>
<name>A0A9P8UDB1_9PEZI</name>
<evidence type="ECO:0000256" key="1">
    <source>
        <dbReference type="SAM" id="MobiDB-lite"/>
    </source>
</evidence>
<dbReference type="AlphaFoldDB" id="A0A9P8UDB1"/>
<proteinExistence type="predicted"/>
<organism evidence="2 3">
    <name type="scientific">Truncatella angustata</name>
    <dbReference type="NCBI Taxonomy" id="152316"/>
    <lineage>
        <taxon>Eukaryota</taxon>
        <taxon>Fungi</taxon>
        <taxon>Dikarya</taxon>
        <taxon>Ascomycota</taxon>
        <taxon>Pezizomycotina</taxon>
        <taxon>Sordariomycetes</taxon>
        <taxon>Xylariomycetidae</taxon>
        <taxon>Amphisphaeriales</taxon>
        <taxon>Sporocadaceae</taxon>
        <taxon>Truncatella</taxon>
    </lineage>
</organism>